<dbReference type="AlphaFoldDB" id="A0A3L7JYM4"/>
<keyword evidence="1" id="KW-0472">Membrane</keyword>
<dbReference type="Proteomes" id="UP000276770">
    <property type="component" value="Unassembled WGS sequence"/>
</dbReference>
<proteinExistence type="predicted"/>
<sequence>MKSYIAFLVQLMVWSSFTLVEWLSKHDHKEYKILMFAVFFYLAFIIARAIVKSRKRTLIITLVSLSIYASFHIILQNYLALPILSIHL</sequence>
<evidence type="ECO:0000313" key="2">
    <source>
        <dbReference type="EMBL" id="RLQ95907.1"/>
    </source>
</evidence>
<gene>
    <name evidence="2" type="ORF">D9X91_09835</name>
</gene>
<dbReference type="EMBL" id="RCVZ01000005">
    <property type="protein sequence ID" value="RLQ95907.1"/>
    <property type="molecule type" value="Genomic_DNA"/>
</dbReference>
<name>A0A3L7JYM4_9BACI</name>
<keyword evidence="3" id="KW-1185">Reference proteome</keyword>
<keyword evidence="1" id="KW-1133">Transmembrane helix</keyword>
<dbReference type="OrthoDB" id="2942660at2"/>
<feature type="transmembrane region" description="Helical" evidence="1">
    <location>
        <begin position="58"/>
        <end position="79"/>
    </location>
</feature>
<evidence type="ECO:0000313" key="3">
    <source>
        <dbReference type="Proteomes" id="UP000276770"/>
    </source>
</evidence>
<protein>
    <submittedName>
        <fullName evidence="2">Uncharacterized protein</fullName>
    </submittedName>
</protein>
<organism evidence="2 3">
    <name type="scientific">Falsibacillus albus</name>
    <dbReference type="NCBI Taxonomy" id="2478915"/>
    <lineage>
        <taxon>Bacteria</taxon>
        <taxon>Bacillati</taxon>
        <taxon>Bacillota</taxon>
        <taxon>Bacilli</taxon>
        <taxon>Bacillales</taxon>
        <taxon>Bacillaceae</taxon>
        <taxon>Falsibacillus</taxon>
    </lineage>
</organism>
<dbReference type="RefSeq" id="WP_121680433.1">
    <property type="nucleotide sequence ID" value="NZ_RCVZ01000005.1"/>
</dbReference>
<feature type="transmembrane region" description="Helical" evidence="1">
    <location>
        <begin position="34"/>
        <end position="51"/>
    </location>
</feature>
<comment type="caution">
    <text evidence="2">The sequence shown here is derived from an EMBL/GenBank/DDBJ whole genome shotgun (WGS) entry which is preliminary data.</text>
</comment>
<accession>A0A3L7JYM4</accession>
<evidence type="ECO:0000256" key="1">
    <source>
        <dbReference type="SAM" id="Phobius"/>
    </source>
</evidence>
<keyword evidence="1" id="KW-0812">Transmembrane</keyword>
<reference evidence="2 3" key="1">
    <citation type="submission" date="2018-10" db="EMBL/GenBank/DDBJ databases">
        <title>Falsibacillus sp. genome draft.</title>
        <authorList>
            <person name="Shi S."/>
        </authorList>
    </citation>
    <scope>NUCLEOTIDE SEQUENCE [LARGE SCALE GENOMIC DNA]</scope>
    <source>
        <strain evidence="2 3">GY 10110</strain>
    </source>
</reference>